<dbReference type="AlphaFoldDB" id="A0A3A6QJX0"/>
<comment type="caution">
    <text evidence="2">The sequence shown here is derived from an EMBL/GenBank/DDBJ whole genome shotgun (WGS) entry which is preliminary data.</text>
</comment>
<evidence type="ECO:0000259" key="1">
    <source>
        <dbReference type="Pfam" id="PF08668"/>
    </source>
</evidence>
<dbReference type="EMBL" id="QVMU01000004">
    <property type="protein sequence ID" value="RJX72813.1"/>
    <property type="molecule type" value="Genomic_DNA"/>
</dbReference>
<organism evidence="2 3">
    <name type="scientific">Vibrio sinensis</name>
    <dbReference type="NCBI Taxonomy" id="2302434"/>
    <lineage>
        <taxon>Bacteria</taxon>
        <taxon>Pseudomonadati</taxon>
        <taxon>Pseudomonadota</taxon>
        <taxon>Gammaproteobacteria</taxon>
        <taxon>Vibrionales</taxon>
        <taxon>Vibrionaceae</taxon>
        <taxon>Vibrio</taxon>
    </lineage>
</organism>
<accession>A0A3A6QJX0</accession>
<dbReference type="OrthoDB" id="5808839at2"/>
<gene>
    <name evidence="2" type="ORF">DZ860_06550</name>
</gene>
<keyword evidence="3" id="KW-1185">Reference proteome</keyword>
<evidence type="ECO:0000313" key="3">
    <source>
        <dbReference type="Proteomes" id="UP000273252"/>
    </source>
</evidence>
<sequence length="406" mass="46707">MLLVTNKNYTEEANELARKIALTTKERHAKWLVSVKYILDQSNVDSILSRQSDFCDSVILSEEERVTDKQRLLLECESERVQARRQKEEERVRIHKHVVSTISAHTEKLLTERFNEENALRIFGNFPDFEHFLQIAYSPSLSFSSLSSLTTNNNRLKNSVLELVNDPKFCSRIGKSSRSLTDPKMAIGTLGIDNSRLLFPILMAKPLLKWHDPVTKYIAPKVWQHMILTANVTRLRLKQAGLENDEQGILLGILRTIGYFALVNQFSQAFEDALVEKMQSFRRQNKRNEYYACADVKPTLSILPRLFLKLEKQITLNIISSFEWSPNTIHLKAALIEDFEDVPVLKRSPHGVALAQAQTYSMYDMLERSNVFVEKHKPYFFAHVQMPPGILTELRACNPGRVELAT</sequence>
<proteinExistence type="predicted"/>
<dbReference type="SUPFAM" id="SSF109604">
    <property type="entry name" value="HD-domain/PDEase-like"/>
    <property type="match status" value="1"/>
</dbReference>
<name>A0A3A6QJX0_9VIBR</name>
<feature type="domain" description="HDOD" evidence="1">
    <location>
        <begin position="133"/>
        <end position="276"/>
    </location>
</feature>
<dbReference type="RefSeq" id="WP_120030137.1">
    <property type="nucleotide sequence ID" value="NZ_QVMU01000004.1"/>
</dbReference>
<evidence type="ECO:0000313" key="2">
    <source>
        <dbReference type="EMBL" id="RJX72813.1"/>
    </source>
</evidence>
<protein>
    <submittedName>
        <fullName evidence="2">HDOD domain-containing protein</fullName>
    </submittedName>
</protein>
<dbReference type="Pfam" id="PF08668">
    <property type="entry name" value="HDOD"/>
    <property type="match status" value="1"/>
</dbReference>
<dbReference type="Proteomes" id="UP000273252">
    <property type="component" value="Unassembled WGS sequence"/>
</dbReference>
<dbReference type="Gene3D" id="1.10.3210.10">
    <property type="entry name" value="Hypothetical protein af1432"/>
    <property type="match status" value="1"/>
</dbReference>
<dbReference type="InterPro" id="IPR013976">
    <property type="entry name" value="HDOD"/>
</dbReference>
<reference evidence="2 3" key="1">
    <citation type="submission" date="2018-08" db="EMBL/GenBank/DDBJ databases">
        <title>Vibrio isolated from the Eastern China Marginal Seas.</title>
        <authorList>
            <person name="Li Y."/>
        </authorList>
    </citation>
    <scope>NUCLEOTIDE SEQUENCE [LARGE SCALE GENOMIC DNA]</scope>
    <source>
        <strain evidence="2 3">BEI233</strain>
    </source>
</reference>